<organism evidence="5 6">
    <name type="scientific">Cryptotermes secundus</name>
    <dbReference type="NCBI Taxonomy" id="105785"/>
    <lineage>
        <taxon>Eukaryota</taxon>
        <taxon>Metazoa</taxon>
        <taxon>Ecdysozoa</taxon>
        <taxon>Arthropoda</taxon>
        <taxon>Hexapoda</taxon>
        <taxon>Insecta</taxon>
        <taxon>Pterygota</taxon>
        <taxon>Neoptera</taxon>
        <taxon>Polyneoptera</taxon>
        <taxon>Dictyoptera</taxon>
        <taxon>Blattodea</taxon>
        <taxon>Blattoidea</taxon>
        <taxon>Termitoidae</taxon>
        <taxon>Kalotermitidae</taxon>
        <taxon>Cryptotermitinae</taxon>
        <taxon>Cryptotermes</taxon>
    </lineage>
</organism>
<evidence type="ECO:0000313" key="6">
    <source>
        <dbReference type="Proteomes" id="UP000235965"/>
    </source>
</evidence>
<dbReference type="InParanoid" id="A0A2J7RK47"/>
<dbReference type="InterPro" id="IPR011856">
    <property type="entry name" value="tRNA_endonuc-like_dom_sf"/>
</dbReference>
<evidence type="ECO:0000256" key="3">
    <source>
        <dbReference type="SAM" id="MobiDB-lite"/>
    </source>
</evidence>
<dbReference type="STRING" id="105785.A0A2J7RK47"/>
<gene>
    <name evidence="5" type="ORF">B7P43_G01475</name>
</gene>
<reference evidence="5 6" key="1">
    <citation type="submission" date="2017-12" db="EMBL/GenBank/DDBJ databases">
        <title>Hemimetabolous genomes reveal molecular basis of termite eusociality.</title>
        <authorList>
            <person name="Harrison M.C."/>
            <person name="Jongepier E."/>
            <person name="Robertson H.M."/>
            <person name="Arning N."/>
            <person name="Bitard-Feildel T."/>
            <person name="Chao H."/>
            <person name="Childers C.P."/>
            <person name="Dinh H."/>
            <person name="Doddapaneni H."/>
            <person name="Dugan S."/>
            <person name="Gowin J."/>
            <person name="Greiner C."/>
            <person name="Han Y."/>
            <person name="Hu H."/>
            <person name="Hughes D.S.T."/>
            <person name="Huylmans A.-K."/>
            <person name="Kemena C."/>
            <person name="Kremer L.P.M."/>
            <person name="Lee S.L."/>
            <person name="Lopez-Ezquerra A."/>
            <person name="Mallet L."/>
            <person name="Monroy-Kuhn J.M."/>
            <person name="Moser A."/>
            <person name="Murali S.C."/>
            <person name="Muzny D.M."/>
            <person name="Otani S."/>
            <person name="Piulachs M.-D."/>
            <person name="Poelchau M."/>
            <person name="Qu J."/>
            <person name="Schaub F."/>
            <person name="Wada-Katsumata A."/>
            <person name="Worley K.C."/>
            <person name="Xie Q."/>
            <person name="Ylla G."/>
            <person name="Poulsen M."/>
            <person name="Gibbs R.A."/>
            <person name="Schal C."/>
            <person name="Richards S."/>
            <person name="Belles X."/>
            <person name="Korb J."/>
            <person name="Bornberg-Bauer E."/>
        </authorList>
    </citation>
    <scope>NUCLEOTIDE SEQUENCE [LARGE SCALE GENOMIC DNA]</scope>
    <source>
        <tissue evidence="5">Whole body</tissue>
    </source>
</reference>
<evidence type="ECO:0000313" key="5">
    <source>
        <dbReference type="EMBL" id="PNF41216.1"/>
    </source>
</evidence>
<feature type="compositionally biased region" description="Polar residues" evidence="3">
    <location>
        <begin position="141"/>
        <end position="154"/>
    </location>
</feature>
<dbReference type="InterPro" id="IPR036167">
    <property type="entry name" value="tRNA_intron_Endo_cat-like_sf"/>
</dbReference>
<dbReference type="PANTHER" id="PTHR28582:SF1">
    <property type="entry name" value="TRNA-SPLICING ENDONUCLEASE SUBUNIT SEN15"/>
    <property type="match status" value="1"/>
</dbReference>
<dbReference type="Gene3D" id="3.40.1350.10">
    <property type="match status" value="1"/>
</dbReference>
<comment type="caution">
    <text evidence="5">The sequence shown here is derived from an EMBL/GenBank/DDBJ whole genome shotgun (WGS) entry which is preliminary data.</text>
</comment>
<feature type="domain" description="tRNA-splicing endonuclease subunit Sen15" evidence="4">
    <location>
        <begin position="5"/>
        <end position="94"/>
    </location>
</feature>
<proteinExistence type="inferred from homology"/>
<dbReference type="GO" id="GO:0005634">
    <property type="term" value="C:nucleus"/>
    <property type="evidence" value="ECO:0007669"/>
    <property type="project" value="UniProtKB-ARBA"/>
</dbReference>
<dbReference type="InterPro" id="IPR018593">
    <property type="entry name" value="tRNA-endonuc_su_Sen15"/>
</dbReference>
<sequence length="204" mass="22980">MYLVQALHDVKYLYNRELDLLYLMGKDGRGSQSASRTEIFLPLSTVCEITPAWIQKVQDTLCADQEEKGITLAMKEHDSTVVYYRLTQGLLPPDSPETKHRKKQLDEQKRFIEGEICRMRHKLTERAHNAGSLGEAKTFIGNEQETAHSASTTAVDGEHRMSTREDTGHQPHTSTGVTEESTQVAKEYPDDSSSGRTLAVQQQD</sequence>
<feature type="compositionally biased region" description="Polar residues" evidence="3">
    <location>
        <begin position="170"/>
        <end position="184"/>
    </location>
</feature>
<accession>A0A2J7RK47</accession>
<keyword evidence="2" id="KW-0819">tRNA processing</keyword>
<evidence type="ECO:0000256" key="1">
    <source>
        <dbReference type="ARBA" id="ARBA00006091"/>
    </source>
</evidence>
<dbReference type="SUPFAM" id="SSF53032">
    <property type="entry name" value="tRNA-intron endonuclease catalytic domain-like"/>
    <property type="match status" value="1"/>
</dbReference>
<keyword evidence="6" id="KW-1185">Reference proteome</keyword>
<dbReference type="Proteomes" id="UP000235965">
    <property type="component" value="Unassembled WGS sequence"/>
</dbReference>
<dbReference type="Pfam" id="PF09631">
    <property type="entry name" value="Sen15"/>
    <property type="match status" value="1"/>
</dbReference>
<protein>
    <recommendedName>
        <fullName evidence="4">tRNA-splicing endonuclease subunit Sen15 domain-containing protein</fullName>
    </recommendedName>
</protein>
<dbReference type="PANTHER" id="PTHR28582">
    <property type="entry name" value="TRNA-SPLICING ENDONUCLEASE SUBUNIT SEN15"/>
    <property type="match status" value="1"/>
</dbReference>
<evidence type="ECO:0000259" key="4">
    <source>
        <dbReference type="Pfam" id="PF09631"/>
    </source>
</evidence>
<dbReference type="EMBL" id="NEVH01002981">
    <property type="protein sequence ID" value="PNF41216.1"/>
    <property type="molecule type" value="Genomic_DNA"/>
</dbReference>
<dbReference type="OrthoDB" id="10002170at2759"/>
<evidence type="ECO:0000256" key="2">
    <source>
        <dbReference type="ARBA" id="ARBA00022694"/>
    </source>
</evidence>
<feature type="region of interest" description="Disordered" evidence="3">
    <location>
        <begin position="140"/>
        <end position="204"/>
    </location>
</feature>
<feature type="compositionally biased region" description="Polar residues" evidence="3">
    <location>
        <begin position="191"/>
        <end position="204"/>
    </location>
</feature>
<comment type="similarity">
    <text evidence="1">Belongs to the SEN15 family.</text>
</comment>
<feature type="compositionally biased region" description="Basic and acidic residues" evidence="3">
    <location>
        <begin position="156"/>
        <end position="169"/>
    </location>
</feature>
<name>A0A2J7RK47_9NEOP</name>
<dbReference type="GO" id="GO:0003676">
    <property type="term" value="F:nucleic acid binding"/>
    <property type="evidence" value="ECO:0007669"/>
    <property type="project" value="InterPro"/>
</dbReference>
<dbReference type="AlphaFoldDB" id="A0A2J7RK47"/>
<dbReference type="GO" id="GO:0006388">
    <property type="term" value="P:tRNA splicing, via endonucleolytic cleavage and ligation"/>
    <property type="evidence" value="ECO:0007669"/>
    <property type="project" value="InterPro"/>
</dbReference>